<dbReference type="PANTHER" id="PTHR33116:SF78">
    <property type="entry name" value="OS12G0587133 PROTEIN"/>
    <property type="match status" value="1"/>
</dbReference>
<evidence type="ECO:0000313" key="3">
    <source>
        <dbReference type="EMBL" id="KAJ6959197.1"/>
    </source>
</evidence>
<dbReference type="EMBL" id="JAQIZT010000017">
    <property type="protein sequence ID" value="KAJ6959197.1"/>
    <property type="molecule type" value="Genomic_DNA"/>
</dbReference>
<feature type="region of interest" description="Disordered" evidence="1">
    <location>
        <begin position="1"/>
        <end position="25"/>
    </location>
</feature>
<reference evidence="3" key="1">
    <citation type="journal article" date="2023" name="Mol. Ecol. Resour.">
        <title>Chromosome-level genome assembly of a triploid poplar Populus alba 'Berolinensis'.</title>
        <authorList>
            <person name="Chen S."/>
            <person name="Yu Y."/>
            <person name="Wang X."/>
            <person name="Wang S."/>
            <person name="Zhang T."/>
            <person name="Zhou Y."/>
            <person name="He R."/>
            <person name="Meng N."/>
            <person name="Wang Y."/>
            <person name="Liu W."/>
            <person name="Liu Z."/>
            <person name="Liu J."/>
            <person name="Guo Q."/>
            <person name="Huang H."/>
            <person name="Sederoff R.R."/>
            <person name="Wang G."/>
            <person name="Qu G."/>
            <person name="Chen S."/>
        </authorList>
    </citation>
    <scope>NUCLEOTIDE SEQUENCE</scope>
    <source>
        <strain evidence="3">SC-2020</strain>
    </source>
</reference>
<keyword evidence="4" id="KW-1185">Reference proteome</keyword>
<evidence type="ECO:0000313" key="4">
    <source>
        <dbReference type="Proteomes" id="UP001164929"/>
    </source>
</evidence>
<accession>A0AAD6LEF0</accession>
<name>A0AAD6LEF0_9ROSI</name>
<keyword evidence="2" id="KW-0812">Transmembrane</keyword>
<keyword evidence="2" id="KW-0472">Membrane</keyword>
<evidence type="ECO:0000256" key="1">
    <source>
        <dbReference type="SAM" id="MobiDB-lite"/>
    </source>
</evidence>
<proteinExistence type="predicted"/>
<dbReference type="PANTHER" id="PTHR33116">
    <property type="entry name" value="REVERSE TRANSCRIPTASE ZINC-BINDING DOMAIN-CONTAINING PROTEIN-RELATED-RELATED"/>
    <property type="match status" value="1"/>
</dbReference>
<gene>
    <name evidence="3" type="ORF">NC653_037489</name>
</gene>
<evidence type="ECO:0000256" key="2">
    <source>
        <dbReference type="SAM" id="Phobius"/>
    </source>
</evidence>
<keyword evidence="2" id="KW-1133">Transmembrane helix</keyword>
<comment type="caution">
    <text evidence="3">The sequence shown here is derived from an EMBL/GenBank/DDBJ whole genome shotgun (WGS) entry which is preliminary data.</text>
</comment>
<organism evidence="3 4">
    <name type="scientific">Populus alba x Populus x berolinensis</name>
    <dbReference type="NCBI Taxonomy" id="444605"/>
    <lineage>
        <taxon>Eukaryota</taxon>
        <taxon>Viridiplantae</taxon>
        <taxon>Streptophyta</taxon>
        <taxon>Embryophyta</taxon>
        <taxon>Tracheophyta</taxon>
        <taxon>Spermatophyta</taxon>
        <taxon>Magnoliopsida</taxon>
        <taxon>eudicotyledons</taxon>
        <taxon>Gunneridae</taxon>
        <taxon>Pentapetalae</taxon>
        <taxon>rosids</taxon>
        <taxon>fabids</taxon>
        <taxon>Malpighiales</taxon>
        <taxon>Salicaceae</taxon>
        <taxon>Saliceae</taxon>
        <taxon>Populus</taxon>
    </lineage>
</organism>
<dbReference type="AlphaFoldDB" id="A0AAD6LEF0"/>
<sequence>MAAGRSTAFGRLVDGDEGNGSVERGSGRGQAIVVLMGVQRPVMDACQSAASGRLVDGDGGNGSVERGSGRGQVVVVLFNVKSSLVGVNVEEIFTAKISSVFRCKSDTLPINYLGLSLGSSPNRIFTCKPMLFKIHGRLRSWKGRLLSMVWRAVLIKSVLIVIPLYYMSMF</sequence>
<protein>
    <submittedName>
        <fullName evidence="3">Uncharacterized protein</fullName>
    </submittedName>
</protein>
<feature type="transmembrane region" description="Helical" evidence="2">
    <location>
        <begin position="145"/>
        <end position="166"/>
    </location>
</feature>
<dbReference type="Proteomes" id="UP001164929">
    <property type="component" value="Chromosome 17"/>
</dbReference>